<sequence length="255" mass="27837">ALQTQNQTQGGTEEQSAANSSTVGKVSDATESVSGQGSLPANTPQAELKPSSSIAAETPQQGSQQDLTDQSKQDQAQTKQPEAKTFSRAGKSIQNAAPAAFLDKLAWILKKLGGQLIKAPTQVIAATQRNPLLPAKDPRAFTKLPGGLSQRFKPVIVPVMKGDEVVREYVLELQRDFIAAFTLQHLTYNPELETKQKGKEKPIFNDVDVEACRRDFPAFLKAYEAAMRHLLVKGLCSENVKQNLQPNELKLKTKD</sequence>
<feature type="non-terminal residue" evidence="2">
    <location>
        <position position="1"/>
    </location>
</feature>
<reference evidence="2" key="2">
    <citation type="submission" date="2021-04" db="EMBL/GenBank/DDBJ databases">
        <authorList>
            <person name="Gilroy R."/>
        </authorList>
    </citation>
    <scope>NUCLEOTIDE SEQUENCE</scope>
    <source>
        <strain evidence="2">USASDec5-558</strain>
    </source>
</reference>
<protein>
    <submittedName>
        <fullName evidence="2">Uncharacterized protein</fullName>
    </submittedName>
</protein>
<feature type="compositionally biased region" description="Polar residues" evidence="1">
    <location>
        <begin position="16"/>
        <end position="80"/>
    </location>
</feature>
<evidence type="ECO:0000313" key="2">
    <source>
        <dbReference type="EMBL" id="HIX57325.1"/>
    </source>
</evidence>
<dbReference type="EMBL" id="DXEV01000153">
    <property type="protein sequence ID" value="HIX57325.1"/>
    <property type="molecule type" value="Genomic_DNA"/>
</dbReference>
<evidence type="ECO:0000256" key="1">
    <source>
        <dbReference type="SAM" id="MobiDB-lite"/>
    </source>
</evidence>
<evidence type="ECO:0000313" key="3">
    <source>
        <dbReference type="Proteomes" id="UP000886829"/>
    </source>
</evidence>
<dbReference type="Proteomes" id="UP000886829">
    <property type="component" value="Unassembled WGS sequence"/>
</dbReference>
<feature type="compositionally biased region" description="Low complexity" evidence="1">
    <location>
        <begin position="1"/>
        <end position="15"/>
    </location>
</feature>
<accession>A0A9D2B161</accession>
<organism evidence="2 3">
    <name type="scientific">Candidatus Anaerobiospirillum pullistercoris</name>
    <dbReference type="NCBI Taxonomy" id="2838452"/>
    <lineage>
        <taxon>Bacteria</taxon>
        <taxon>Pseudomonadati</taxon>
        <taxon>Pseudomonadota</taxon>
        <taxon>Gammaproteobacteria</taxon>
        <taxon>Aeromonadales</taxon>
        <taxon>Succinivibrionaceae</taxon>
        <taxon>Anaerobiospirillum</taxon>
    </lineage>
</organism>
<name>A0A9D2B161_9GAMM</name>
<comment type="caution">
    <text evidence="2">The sequence shown here is derived from an EMBL/GenBank/DDBJ whole genome shotgun (WGS) entry which is preliminary data.</text>
</comment>
<feature type="region of interest" description="Disordered" evidence="1">
    <location>
        <begin position="1"/>
        <end position="90"/>
    </location>
</feature>
<dbReference type="AlphaFoldDB" id="A0A9D2B161"/>
<proteinExistence type="predicted"/>
<reference evidence="2" key="1">
    <citation type="journal article" date="2021" name="PeerJ">
        <title>Extensive microbial diversity within the chicken gut microbiome revealed by metagenomics and culture.</title>
        <authorList>
            <person name="Gilroy R."/>
            <person name="Ravi A."/>
            <person name="Getino M."/>
            <person name="Pursley I."/>
            <person name="Horton D.L."/>
            <person name="Alikhan N.F."/>
            <person name="Baker D."/>
            <person name="Gharbi K."/>
            <person name="Hall N."/>
            <person name="Watson M."/>
            <person name="Adriaenssens E.M."/>
            <person name="Foster-Nyarko E."/>
            <person name="Jarju S."/>
            <person name="Secka A."/>
            <person name="Antonio M."/>
            <person name="Oren A."/>
            <person name="Chaudhuri R.R."/>
            <person name="La Ragione R."/>
            <person name="Hildebrand F."/>
            <person name="Pallen M.J."/>
        </authorList>
    </citation>
    <scope>NUCLEOTIDE SEQUENCE</scope>
    <source>
        <strain evidence="2">USASDec5-558</strain>
    </source>
</reference>
<gene>
    <name evidence="2" type="ORF">H9850_07625</name>
</gene>